<comment type="caution">
    <text evidence="1">The sequence shown here is derived from an EMBL/GenBank/DDBJ whole genome shotgun (WGS) entry which is preliminary data.</text>
</comment>
<sequence length="84" mass="9035">MNSEPILVIFFDPSLLRNPAADHVLLIQICPQSPSDWLLPGLVQPALGGSFDAYIHFGQVELQALDTITCLAAVLGHHQSGTKS</sequence>
<keyword evidence="2" id="KW-1185">Reference proteome</keyword>
<reference evidence="1" key="1">
    <citation type="submission" date="2018-11" db="EMBL/GenBank/DDBJ databases">
        <authorList>
            <consortium name="Pathogen Informatics"/>
        </authorList>
    </citation>
    <scope>NUCLEOTIDE SEQUENCE</scope>
</reference>
<gene>
    <name evidence="1" type="ORF">PXEA_LOCUS27620</name>
</gene>
<organism evidence="1 2">
    <name type="scientific">Protopolystoma xenopodis</name>
    <dbReference type="NCBI Taxonomy" id="117903"/>
    <lineage>
        <taxon>Eukaryota</taxon>
        <taxon>Metazoa</taxon>
        <taxon>Spiralia</taxon>
        <taxon>Lophotrochozoa</taxon>
        <taxon>Platyhelminthes</taxon>
        <taxon>Monogenea</taxon>
        <taxon>Polyopisthocotylea</taxon>
        <taxon>Polystomatidea</taxon>
        <taxon>Polystomatidae</taxon>
        <taxon>Protopolystoma</taxon>
    </lineage>
</organism>
<protein>
    <submittedName>
        <fullName evidence="1">Uncharacterized protein</fullName>
    </submittedName>
</protein>
<name>A0A448XDK6_9PLAT</name>
<proteinExistence type="predicted"/>
<dbReference type="Proteomes" id="UP000784294">
    <property type="component" value="Unassembled WGS sequence"/>
</dbReference>
<dbReference type="AlphaFoldDB" id="A0A448XDK6"/>
<dbReference type="EMBL" id="CAAALY010247154">
    <property type="protein sequence ID" value="VEL34180.1"/>
    <property type="molecule type" value="Genomic_DNA"/>
</dbReference>
<evidence type="ECO:0000313" key="1">
    <source>
        <dbReference type="EMBL" id="VEL34180.1"/>
    </source>
</evidence>
<accession>A0A448XDK6</accession>
<evidence type="ECO:0000313" key="2">
    <source>
        <dbReference type="Proteomes" id="UP000784294"/>
    </source>
</evidence>